<dbReference type="GO" id="GO:0003700">
    <property type="term" value="F:DNA-binding transcription factor activity"/>
    <property type="evidence" value="ECO:0007669"/>
    <property type="project" value="TreeGrafter"/>
</dbReference>
<dbReference type="CDD" id="cd00038">
    <property type="entry name" value="CAP_ED"/>
    <property type="match status" value="1"/>
</dbReference>
<gene>
    <name evidence="2" type="ORF">FC49_GL000185</name>
</gene>
<organism evidence="2 3">
    <name type="scientific">Limosilactobacillus oris DSM 4864</name>
    <dbReference type="NCBI Taxonomy" id="1423779"/>
    <lineage>
        <taxon>Bacteria</taxon>
        <taxon>Bacillati</taxon>
        <taxon>Bacillota</taxon>
        <taxon>Bacilli</taxon>
        <taxon>Lactobacillales</taxon>
        <taxon>Lactobacillaceae</taxon>
        <taxon>Limosilactobacillus</taxon>
    </lineage>
</organism>
<evidence type="ECO:0000259" key="1">
    <source>
        <dbReference type="PROSITE" id="PS50042"/>
    </source>
</evidence>
<proteinExistence type="predicted"/>
<dbReference type="Pfam" id="PF00027">
    <property type="entry name" value="cNMP_binding"/>
    <property type="match status" value="1"/>
</dbReference>
<dbReference type="PATRIC" id="fig|1423779.3.peg.188"/>
<dbReference type="InterPro" id="IPR000595">
    <property type="entry name" value="cNMP-bd_dom"/>
</dbReference>
<dbReference type="EMBL" id="AZGE01000001">
    <property type="protein sequence ID" value="KRM17023.1"/>
    <property type="molecule type" value="Genomic_DNA"/>
</dbReference>
<protein>
    <submittedName>
        <fullName evidence="2">Cyclic nucleotide-binding domain protein</fullName>
    </submittedName>
</protein>
<dbReference type="SUPFAM" id="SSF51206">
    <property type="entry name" value="cAMP-binding domain-like"/>
    <property type="match status" value="1"/>
</dbReference>
<reference evidence="2 3" key="1">
    <citation type="journal article" date="2015" name="Genome Announc.">
        <title>Expanding the biotechnology potential of lactobacilli through comparative genomics of 213 strains and associated genera.</title>
        <authorList>
            <person name="Sun Z."/>
            <person name="Harris H.M."/>
            <person name="McCann A."/>
            <person name="Guo C."/>
            <person name="Argimon S."/>
            <person name="Zhang W."/>
            <person name="Yang X."/>
            <person name="Jeffery I.B."/>
            <person name="Cooney J.C."/>
            <person name="Kagawa T.F."/>
            <person name="Liu W."/>
            <person name="Song Y."/>
            <person name="Salvetti E."/>
            <person name="Wrobel A."/>
            <person name="Rasinkangas P."/>
            <person name="Parkhill J."/>
            <person name="Rea M.C."/>
            <person name="O'Sullivan O."/>
            <person name="Ritari J."/>
            <person name="Douillard F.P."/>
            <person name="Paul Ross R."/>
            <person name="Yang R."/>
            <person name="Briner A.E."/>
            <person name="Felis G.E."/>
            <person name="de Vos W.M."/>
            <person name="Barrangou R."/>
            <person name="Klaenhammer T.R."/>
            <person name="Caufield P.W."/>
            <person name="Cui Y."/>
            <person name="Zhang H."/>
            <person name="O'Toole P.W."/>
        </authorList>
    </citation>
    <scope>NUCLEOTIDE SEQUENCE [LARGE SCALE GENOMIC DNA]</scope>
    <source>
        <strain evidence="2 3">DSM 4864</strain>
    </source>
</reference>
<dbReference type="InterPro" id="IPR050397">
    <property type="entry name" value="Env_Response_Regulators"/>
</dbReference>
<comment type="caution">
    <text evidence="2">The sequence shown here is derived from an EMBL/GenBank/DDBJ whole genome shotgun (WGS) entry which is preliminary data.</text>
</comment>
<dbReference type="InterPro" id="IPR018490">
    <property type="entry name" value="cNMP-bd_dom_sf"/>
</dbReference>
<name>A0A0R1WGW4_9LACO</name>
<dbReference type="PROSITE" id="PS50042">
    <property type="entry name" value="CNMP_BINDING_3"/>
    <property type="match status" value="1"/>
</dbReference>
<accession>A0A0R1WGW4</accession>
<dbReference type="PANTHER" id="PTHR24567">
    <property type="entry name" value="CRP FAMILY TRANSCRIPTIONAL REGULATORY PROTEIN"/>
    <property type="match status" value="1"/>
</dbReference>
<evidence type="ECO:0000313" key="3">
    <source>
        <dbReference type="Proteomes" id="UP000050973"/>
    </source>
</evidence>
<dbReference type="PANTHER" id="PTHR24567:SF26">
    <property type="entry name" value="REGULATORY PROTEIN YEIL"/>
    <property type="match status" value="1"/>
</dbReference>
<dbReference type="Gene3D" id="2.60.120.10">
    <property type="entry name" value="Jelly Rolls"/>
    <property type="match status" value="1"/>
</dbReference>
<dbReference type="SUPFAM" id="SSF46785">
    <property type="entry name" value="Winged helix' DNA-binding domain"/>
    <property type="match status" value="1"/>
</dbReference>
<sequence length="221" mass="25739">MDIKEVYTAINSDQRVRQLVKTAPLNIIERMQVKHFDSKQFILHQGEQYQSTYLLVKGRVKVFLNSPSGKQVVLDVYDAGMFLGEQEAIINRPYSASIINISPITVLAIRNADFVEWSQRDHRFADQLISNLSAQIYHLTKRMERYSMHSALQQIGLFLLNCADEHIPITRERITYEVDTSYRNINRVLKRLADLDVIRIDHATIKITDYQTLRKIVETED</sequence>
<evidence type="ECO:0000313" key="2">
    <source>
        <dbReference type="EMBL" id="KRM17023.1"/>
    </source>
</evidence>
<feature type="domain" description="Cyclic nucleotide-binding" evidence="1">
    <location>
        <begin position="15"/>
        <end position="114"/>
    </location>
</feature>
<dbReference type="AlphaFoldDB" id="A0A0R1WGW4"/>
<dbReference type="InterPro" id="IPR014710">
    <property type="entry name" value="RmlC-like_jellyroll"/>
</dbReference>
<dbReference type="GO" id="GO:0003677">
    <property type="term" value="F:DNA binding"/>
    <property type="evidence" value="ECO:0007669"/>
    <property type="project" value="UniProtKB-KW"/>
</dbReference>
<dbReference type="SMART" id="SM00100">
    <property type="entry name" value="cNMP"/>
    <property type="match status" value="1"/>
</dbReference>
<dbReference type="Proteomes" id="UP000050973">
    <property type="component" value="Unassembled WGS sequence"/>
</dbReference>
<dbReference type="GO" id="GO:0005829">
    <property type="term" value="C:cytosol"/>
    <property type="evidence" value="ECO:0007669"/>
    <property type="project" value="TreeGrafter"/>
</dbReference>
<dbReference type="InterPro" id="IPR036390">
    <property type="entry name" value="WH_DNA-bd_sf"/>
</dbReference>